<gene>
    <name evidence="1" type="ORF">BN59_01463</name>
</gene>
<dbReference type="Proteomes" id="UP000044071">
    <property type="component" value="Unassembled WGS sequence"/>
</dbReference>
<dbReference type="SUPFAM" id="SSF48371">
    <property type="entry name" value="ARM repeat"/>
    <property type="match status" value="1"/>
</dbReference>
<evidence type="ECO:0000313" key="1">
    <source>
        <dbReference type="EMBL" id="CDZ77181.1"/>
    </source>
</evidence>
<sequence length="868" mass="98793">MGANFFNLPREYYLSLPTRTLVELTSSDRQLASQLTTALFLKRDAEAIKHQTALLKQWSSLSAKSLPARIPDIQTLLKALPFLGIPPLWGLALIAKKNKVVLAGVPDEIFEFFFTHFNESSKILDLAPLIPIMSEEQKNRFANLVFTKLDSYGFSRHLALQLLQDCSFKMSDGQSKEQIALFLDKMSNTFFRIEELNDDFSDLAKLITTAQFDSYADEFLKQFPQAEADQDKKTINKLLRDLSYLSDRMSQEKRQLVTQKCIEHWELIIPLPGQTSVLISAFMSEMVSDKREACINRLITSYSSDLSQLNQFKIGVLSQLISYAGDAQLESCCEMLKTVVDRYAQCDEEEQDYISDDYRAALEHLPSFAQGMNAELKTHLVEQVLAIKKDYSQWMTKTHLLSLQVLSVLTDSMKDEDVAASMDLLLREDLARGNTVITLGSRPTPLTINSMTAMVRNAFITNMSAPQINAYTSKLIQNLDEANSSPSDLIKSLSYFIPRMSKEKKIEYADKILRHFEQGNITVDDVFRFGLKPLAKEITPDQRKAFINALLNKLTQATDNPPINILSYLADFIDAMDQEQANLCMRIIFSYLDNKNLQVASDAHSLFHLYAQRTNLNPDPLTLYVTKLKNDFDAWKRENAANKAEDIALRPLPLSLLRGLAVVTSLSDEETTERHKEFYCELLNAGFSEIPKQASEIPDEIQRIQMLIWLATSSFGNILLILTDELKNAYISIVSSWLDSNLYIRPQIENSLHDYLISELYKNPELDLSFLLHAIHQSKSSDCRKWAAKLLEKILVELNIELISRAELPEELNEPLRKAFVSLLKQIESVDKNETNVEYAQLKATAMLCAANFSEHLILQENTRLDNN</sequence>
<dbReference type="EMBL" id="CCSB01000001">
    <property type="protein sequence ID" value="CDZ77181.1"/>
    <property type="molecule type" value="Genomic_DNA"/>
</dbReference>
<dbReference type="InterPro" id="IPR016024">
    <property type="entry name" value="ARM-type_fold"/>
</dbReference>
<proteinExistence type="predicted"/>
<name>A0A078KW05_9GAMM</name>
<dbReference type="AlphaFoldDB" id="A0A078KW05"/>
<organism evidence="1 2">
    <name type="scientific">Legionella massiliensis</name>
    <dbReference type="NCBI Taxonomy" id="1034943"/>
    <lineage>
        <taxon>Bacteria</taxon>
        <taxon>Pseudomonadati</taxon>
        <taxon>Pseudomonadota</taxon>
        <taxon>Gammaproteobacteria</taxon>
        <taxon>Legionellales</taxon>
        <taxon>Legionellaceae</taxon>
        <taxon>Legionella</taxon>
    </lineage>
</organism>
<dbReference type="RefSeq" id="WP_043873569.1">
    <property type="nucleotide sequence ID" value="NZ_CCVW01000001.1"/>
</dbReference>
<evidence type="ECO:0000313" key="2">
    <source>
        <dbReference type="Proteomes" id="UP000044071"/>
    </source>
</evidence>
<reference evidence="1 2" key="1">
    <citation type="submission" date="2014-06" db="EMBL/GenBank/DDBJ databases">
        <authorList>
            <person name="Urmite Genomes Urmite Genomes"/>
        </authorList>
    </citation>
    <scope>NUCLEOTIDE SEQUENCE [LARGE SCALE GENOMIC DNA]</scope>
</reference>
<accession>A0A078KW05</accession>
<dbReference type="STRING" id="1034943.BN59_01463"/>
<keyword evidence="2" id="KW-1185">Reference proteome</keyword>
<protein>
    <submittedName>
        <fullName evidence="1">Uncharacterized protein</fullName>
    </submittedName>
</protein>